<dbReference type="EMBL" id="BQNB010014929">
    <property type="protein sequence ID" value="GJT34047.1"/>
    <property type="molecule type" value="Genomic_DNA"/>
</dbReference>
<reference evidence="1" key="1">
    <citation type="journal article" date="2022" name="Int. J. Mol. Sci.">
        <title>Draft Genome of Tanacetum Coccineum: Genomic Comparison of Closely Related Tanacetum-Family Plants.</title>
        <authorList>
            <person name="Yamashiro T."/>
            <person name="Shiraishi A."/>
            <person name="Nakayama K."/>
            <person name="Satake H."/>
        </authorList>
    </citation>
    <scope>NUCLEOTIDE SEQUENCE</scope>
</reference>
<sequence>MATSDLLNELYKEGFKLDVDLELRLSITVPQQLDDPASDVSRLAIKWVITILKTNTPYPSRKIRRIRAYTHQRPQRKLDQYAVSKAFDKEATYPELKSKKMKLNLPSIVKGNDLKTYNEQDSKNLATYIPTIVPDSEKMIEVFIGGLPRSIEGNVTASKPQTLEEAINIAQRLRISGKKVTHSQCNIQVITNESLRIEETPPTTTTTPMIATTITTPTITTTTTIKITTTITTVIMITTNSRIEGKKLSELMLPPQLRTKGILKTKGTMETFLCVQDAPCITQSIFALSSVILATKCVI</sequence>
<keyword evidence="1" id="KW-0548">Nucleotidyltransferase</keyword>
<accession>A0ABQ5D4X7</accession>
<keyword evidence="1" id="KW-0808">Transferase</keyword>
<evidence type="ECO:0000313" key="2">
    <source>
        <dbReference type="Proteomes" id="UP001151760"/>
    </source>
</evidence>
<reference evidence="1" key="2">
    <citation type="submission" date="2022-01" db="EMBL/GenBank/DDBJ databases">
        <authorList>
            <person name="Yamashiro T."/>
            <person name="Shiraishi A."/>
            <person name="Satake H."/>
            <person name="Nakayama K."/>
        </authorList>
    </citation>
    <scope>NUCLEOTIDE SEQUENCE</scope>
</reference>
<dbReference type="Proteomes" id="UP001151760">
    <property type="component" value="Unassembled WGS sequence"/>
</dbReference>
<gene>
    <name evidence="1" type="ORF">Tco_0924466</name>
</gene>
<evidence type="ECO:0000313" key="1">
    <source>
        <dbReference type="EMBL" id="GJT34047.1"/>
    </source>
</evidence>
<dbReference type="GO" id="GO:0003964">
    <property type="term" value="F:RNA-directed DNA polymerase activity"/>
    <property type="evidence" value="ECO:0007669"/>
    <property type="project" value="UniProtKB-KW"/>
</dbReference>
<keyword evidence="2" id="KW-1185">Reference proteome</keyword>
<proteinExistence type="predicted"/>
<comment type="caution">
    <text evidence="1">The sequence shown here is derived from an EMBL/GenBank/DDBJ whole genome shotgun (WGS) entry which is preliminary data.</text>
</comment>
<protein>
    <submittedName>
        <fullName evidence="1">Reverse transcriptase domain-containing protein</fullName>
    </submittedName>
</protein>
<name>A0ABQ5D4X7_9ASTR</name>
<keyword evidence="1" id="KW-0695">RNA-directed DNA polymerase</keyword>
<organism evidence="1 2">
    <name type="scientific">Tanacetum coccineum</name>
    <dbReference type="NCBI Taxonomy" id="301880"/>
    <lineage>
        <taxon>Eukaryota</taxon>
        <taxon>Viridiplantae</taxon>
        <taxon>Streptophyta</taxon>
        <taxon>Embryophyta</taxon>
        <taxon>Tracheophyta</taxon>
        <taxon>Spermatophyta</taxon>
        <taxon>Magnoliopsida</taxon>
        <taxon>eudicotyledons</taxon>
        <taxon>Gunneridae</taxon>
        <taxon>Pentapetalae</taxon>
        <taxon>asterids</taxon>
        <taxon>campanulids</taxon>
        <taxon>Asterales</taxon>
        <taxon>Asteraceae</taxon>
        <taxon>Asteroideae</taxon>
        <taxon>Anthemideae</taxon>
        <taxon>Anthemidinae</taxon>
        <taxon>Tanacetum</taxon>
    </lineage>
</organism>